<proteinExistence type="predicted"/>
<dbReference type="EMBL" id="JAMZIH010006553">
    <property type="protein sequence ID" value="KAJ1673800.1"/>
    <property type="molecule type" value="Genomic_DNA"/>
</dbReference>
<evidence type="ECO:0000313" key="1">
    <source>
        <dbReference type="EMBL" id="KAJ1673800.1"/>
    </source>
</evidence>
<accession>A0ACC1HCU6</accession>
<organism evidence="1 2">
    <name type="scientific">Spiromyces aspiralis</name>
    <dbReference type="NCBI Taxonomy" id="68401"/>
    <lineage>
        <taxon>Eukaryota</taxon>
        <taxon>Fungi</taxon>
        <taxon>Fungi incertae sedis</taxon>
        <taxon>Zoopagomycota</taxon>
        <taxon>Kickxellomycotina</taxon>
        <taxon>Kickxellomycetes</taxon>
        <taxon>Kickxellales</taxon>
        <taxon>Kickxellaceae</taxon>
        <taxon>Spiromyces</taxon>
    </lineage>
</organism>
<keyword evidence="2" id="KW-1185">Reference proteome</keyword>
<comment type="caution">
    <text evidence="1">The sequence shown here is derived from an EMBL/GenBank/DDBJ whole genome shotgun (WGS) entry which is preliminary data.</text>
</comment>
<sequence length="255" mass="29800">MATARSGAASPKGGSNAVDEAALERMLKQQEAQLPRDQEIERILSTFRLDPFEILQVPVVCTPAEIKLAYRKKSLLIHPDKAQHPRAQEAFEALKKAEAILTDDKQKEYFTKLMWDAEKDLKAKWRSEIKKGRRPESDLADEDSEKFRQEVKQHYQEFVVEVELRKRQQRQRAMEMEGEEERKRQEAAEELKRKREREKEWEDSREERVSNWREFMKSGGLGKKKKKTTTKKKVTGTKTTHANPENSYIKRVGGS</sequence>
<evidence type="ECO:0000313" key="2">
    <source>
        <dbReference type="Proteomes" id="UP001145114"/>
    </source>
</evidence>
<gene>
    <name evidence="1" type="ORF">EV182_004534</name>
</gene>
<name>A0ACC1HCU6_9FUNG</name>
<protein>
    <submittedName>
        <fullName evidence="1">Uncharacterized protein</fullName>
    </submittedName>
</protein>
<reference evidence="1" key="1">
    <citation type="submission" date="2022-06" db="EMBL/GenBank/DDBJ databases">
        <title>Phylogenomic reconstructions and comparative analyses of Kickxellomycotina fungi.</title>
        <authorList>
            <person name="Reynolds N.K."/>
            <person name="Stajich J.E."/>
            <person name="Barry K."/>
            <person name="Grigoriev I.V."/>
            <person name="Crous P."/>
            <person name="Smith M.E."/>
        </authorList>
    </citation>
    <scope>NUCLEOTIDE SEQUENCE</scope>
    <source>
        <strain evidence="1">RSA 2271</strain>
    </source>
</reference>
<dbReference type="Proteomes" id="UP001145114">
    <property type="component" value="Unassembled WGS sequence"/>
</dbReference>